<organism evidence="12 13">
    <name type="scientific">Pedobacter antarcticus 4BY</name>
    <dbReference type="NCBI Taxonomy" id="1358423"/>
    <lineage>
        <taxon>Bacteria</taxon>
        <taxon>Pseudomonadati</taxon>
        <taxon>Bacteroidota</taxon>
        <taxon>Sphingobacteriia</taxon>
        <taxon>Sphingobacteriales</taxon>
        <taxon>Sphingobacteriaceae</taxon>
        <taxon>Pedobacter</taxon>
    </lineage>
</organism>
<dbReference type="RefSeq" id="WP_037441042.1">
    <property type="nucleotide sequence ID" value="NZ_JNFF01000057.1"/>
</dbReference>
<dbReference type="OrthoDB" id="9805918at2"/>
<dbReference type="HAMAP" id="MF_00195">
    <property type="entry name" value="GTPase_Der"/>
    <property type="match status" value="1"/>
</dbReference>
<dbReference type="Pfam" id="PF14714">
    <property type="entry name" value="KH_dom-like"/>
    <property type="match status" value="1"/>
</dbReference>
<dbReference type="PANTHER" id="PTHR43834:SF6">
    <property type="entry name" value="GTPASE DER"/>
    <property type="match status" value="1"/>
</dbReference>
<dbReference type="GO" id="GO:0042254">
    <property type="term" value="P:ribosome biogenesis"/>
    <property type="evidence" value="ECO:0007669"/>
    <property type="project" value="UniProtKB-KW"/>
</dbReference>
<evidence type="ECO:0000256" key="4">
    <source>
        <dbReference type="ARBA" id="ARBA00022737"/>
    </source>
</evidence>
<comment type="similarity">
    <text evidence="1 8 9 10">Belongs to the TRAFAC class TrmE-Era-EngA-EngB-Septin-like GTPase superfamily. EngA (Der) GTPase family.</text>
</comment>
<comment type="caution">
    <text evidence="12">The sequence shown here is derived from an EMBL/GenBank/DDBJ whole genome shotgun (WGS) entry which is preliminary data.</text>
</comment>
<dbReference type="Gene3D" id="3.40.50.300">
    <property type="entry name" value="P-loop containing nucleotide triphosphate hydrolases"/>
    <property type="match status" value="2"/>
</dbReference>
<evidence type="ECO:0000256" key="8">
    <source>
        <dbReference type="HAMAP-Rule" id="MF_00195"/>
    </source>
</evidence>
<evidence type="ECO:0000256" key="5">
    <source>
        <dbReference type="ARBA" id="ARBA00022741"/>
    </source>
</evidence>
<name>A0A081PGS3_9SPHI</name>
<keyword evidence="3 8" id="KW-0690">Ribosome biogenesis</keyword>
<evidence type="ECO:0000256" key="10">
    <source>
        <dbReference type="RuleBase" id="RU004481"/>
    </source>
</evidence>
<reference evidence="12 13" key="1">
    <citation type="journal article" date="1992" name="Int. J. Syst. Bacteriol.">
        <title>Sphingobacterium antarcticus sp. nov. a Psychrotrophic Bacterium from the Soils of Schirmacher Oasis, Antarctica.</title>
        <authorList>
            <person name="Shivaji S."/>
            <person name="Ray M.K."/>
            <person name="Rao N.S."/>
            <person name="Saiserr L."/>
            <person name="Jagannadham M.V."/>
            <person name="Kumar G.S."/>
            <person name="Reddy G."/>
            <person name="Bhargava P.M."/>
        </authorList>
    </citation>
    <scope>NUCLEOTIDE SEQUENCE [LARGE SCALE GENOMIC DNA]</scope>
    <source>
        <strain evidence="12 13">4BY</strain>
    </source>
</reference>
<dbReference type="InterPro" id="IPR005225">
    <property type="entry name" value="Small_GTP-bd"/>
</dbReference>
<dbReference type="Proteomes" id="UP000028007">
    <property type="component" value="Unassembled WGS sequence"/>
</dbReference>
<feature type="domain" description="EngA-type G" evidence="11">
    <location>
        <begin position="174"/>
        <end position="349"/>
    </location>
</feature>
<keyword evidence="4 10" id="KW-0677">Repeat</keyword>
<feature type="binding site" evidence="8">
    <location>
        <begin position="292"/>
        <end position="295"/>
    </location>
    <ligand>
        <name>GTP</name>
        <dbReference type="ChEBI" id="CHEBI:37565"/>
        <label>2</label>
    </ligand>
</feature>
<evidence type="ECO:0000259" key="11">
    <source>
        <dbReference type="PROSITE" id="PS51712"/>
    </source>
</evidence>
<dbReference type="PIRSF" id="PIRSF006485">
    <property type="entry name" value="GTP-binding_EngA"/>
    <property type="match status" value="1"/>
</dbReference>
<dbReference type="eggNOG" id="COG1160">
    <property type="taxonomic scope" value="Bacteria"/>
</dbReference>
<proteinExistence type="inferred from homology"/>
<evidence type="ECO:0000256" key="1">
    <source>
        <dbReference type="ARBA" id="ARBA00008279"/>
    </source>
</evidence>
<dbReference type="PANTHER" id="PTHR43834">
    <property type="entry name" value="GTPASE DER"/>
    <property type="match status" value="1"/>
</dbReference>
<dbReference type="FunFam" id="3.40.50.300:FF:000040">
    <property type="entry name" value="GTPase Der"/>
    <property type="match status" value="1"/>
</dbReference>
<sequence>MSNIIAIVGRPNVGKSTLFNRLTESRKAIVDDFSGVTRDRHYGVAEWTDKQFTVIDTGGYVANSEDVFEAAIREQVVIAIEEASVLLFMVDVTTGITDLDDEIAQLLRRSKKPVFIVVNKVDNTSLENDAAVFYGFGLGEIYSISSMTGSGTGDLLDDVISHFQDEPLEENSLPKLTIVGRPNVGKSSLINALMGQERNIVTPIAGTTRDSIHIHYNQFGHEFMFIDTAGLRKKTKVKENIEFYSVMRTIKALEEADVVILMIDAVEGLESQDVNIFHLAEKNKKGIVILVNKWDLVEKDHKTMKAFEEQIRQKLQPFTDVPIVFTSAIHKQRIFKAIEVALEVYQNRGKKVPTSKLNDVMLPIIENYPPPALKGKYIKVKYITQINATSPMFAFFCNLPQYIKEPYKRFIENKLRENFDFNGVPIQVYFRQK</sequence>
<dbReference type="InterPro" id="IPR027417">
    <property type="entry name" value="P-loop_NTPase"/>
</dbReference>
<evidence type="ECO:0000256" key="3">
    <source>
        <dbReference type="ARBA" id="ARBA00022517"/>
    </source>
</evidence>
<feature type="binding site" evidence="8">
    <location>
        <begin position="9"/>
        <end position="16"/>
    </location>
    <ligand>
        <name>GTP</name>
        <dbReference type="ChEBI" id="CHEBI:37565"/>
        <label>1</label>
    </ligand>
</feature>
<feature type="binding site" evidence="8">
    <location>
        <begin position="56"/>
        <end position="60"/>
    </location>
    <ligand>
        <name>GTP</name>
        <dbReference type="ChEBI" id="CHEBI:37565"/>
        <label>1</label>
    </ligand>
</feature>
<dbReference type="InterPro" id="IPR016484">
    <property type="entry name" value="GTPase_Der"/>
</dbReference>
<dbReference type="FunFam" id="3.30.300.20:FF:000004">
    <property type="entry name" value="GTPase Der"/>
    <property type="match status" value="1"/>
</dbReference>
<evidence type="ECO:0000256" key="7">
    <source>
        <dbReference type="ARBA" id="ARBA00032345"/>
    </source>
</evidence>
<dbReference type="InterPro" id="IPR006073">
    <property type="entry name" value="GTP-bd"/>
</dbReference>
<dbReference type="PRINTS" id="PR00326">
    <property type="entry name" value="GTP1OBG"/>
</dbReference>
<feature type="binding site" evidence="8">
    <location>
        <begin position="180"/>
        <end position="187"/>
    </location>
    <ligand>
        <name>GTP</name>
        <dbReference type="ChEBI" id="CHEBI:37565"/>
        <label>2</label>
    </ligand>
</feature>
<keyword evidence="13" id="KW-1185">Reference proteome</keyword>
<dbReference type="NCBIfam" id="TIGR03594">
    <property type="entry name" value="GTPase_EngA"/>
    <property type="match status" value="1"/>
</dbReference>
<dbReference type="InterPro" id="IPR015946">
    <property type="entry name" value="KH_dom-like_a/b"/>
</dbReference>
<dbReference type="CDD" id="cd01895">
    <property type="entry name" value="EngA2"/>
    <property type="match status" value="1"/>
</dbReference>
<dbReference type="GO" id="GO:0005525">
    <property type="term" value="F:GTP binding"/>
    <property type="evidence" value="ECO:0007669"/>
    <property type="project" value="UniProtKB-UniRule"/>
</dbReference>
<comment type="subunit">
    <text evidence="8">Associates with the 50S ribosomal subunit.</text>
</comment>
<dbReference type="GO" id="GO:0043022">
    <property type="term" value="F:ribosome binding"/>
    <property type="evidence" value="ECO:0007669"/>
    <property type="project" value="TreeGrafter"/>
</dbReference>
<dbReference type="NCBIfam" id="TIGR00231">
    <property type="entry name" value="small_GTP"/>
    <property type="match status" value="2"/>
</dbReference>
<gene>
    <name evidence="8" type="primary">der</name>
    <name evidence="12" type="ORF">N180_13890</name>
</gene>
<protein>
    <recommendedName>
        <fullName evidence="2 8">GTPase Der</fullName>
    </recommendedName>
    <alternativeName>
        <fullName evidence="7 8">GTP-binding protein EngA</fullName>
    </alternativeName>
</protein>
<dbReference type="Pfam" id="PF01926">
    <property type="entry name" value="MMR_HSR1"/>
    <property type="match status" value="2"/>
</dbReference>
<evidence type="ECO:0000313" key="12">
    <source>
        <dbReference type="EMBL" id="KEQ29896.1"/>
    </source>
</evidence>
<evidence type="ECO:0000256" key="9">
    <source>
        <dbReference type="PROSITE-ProRule" id="PRU01049"/>
    </source>
</evidence>
<accession>A0A081PGS3</accession>
<evidence type="ECO:0000256" key="2">
    <source>
        <dbReference type="ARBA" id="ARBA00020953"/>
    </source>
</evidence>
<evidence type="ECO:0000313" key="13">
    <source>
        <dbReference type="Proteomes" id="UP000028007"/>
    </source>
</evidence>
<dbReference type="InterPro" id="IPR031166">
    <property type="entry name" value="G_ENGA"/>
</dbReference>
<dbReference type="SUPFAM" id="SSF52540">
    <property type="entry name" value="P-loop containing nucleoside triphosphate hydrolases"/>
    <property type="match status" value="2"/>
</dbReference>
<dbReference type="FunFam" id="3.40.50.300:FF:000953">
    <property type="entry name" value="GTPase Der"/>
    <property type="match status" value="1"/>
</dbReference>
<evidence type="ECO:0000256" key="6">
    <source>
        <dbReference type="ARBA" id="ARBA00023134"/>
    </source>
</evidence>
<dbReference type="EMBL" id="JNFF01000057">
    <property type="protein sequence ID" value="KEQ29896.1"/>
    <property type="molecule type" value="Genomic_DNA"/>
</dbReference>
<dbReference type="PROSITE" id="PS51712">
    <property type="entry name" value="G_ENGA"/>
    <property type="match status" value="2"/>
</dbReference>
<comment type="function">
    <text evidence="8 10">GTPase that plays an essential role in the late steps of ribosome biogenesis.</text>
</comment>
<keyword evidence="5 8" id="KW-0547">Nucleotide-binding</keyword>
<dbReference type="AlphaFoldDB" id="A0A081PGS3"/>
<dbReference type="Gene3D" id="3.30.300.20">
    <property type="match status" value="1"/>
</dbReference>
<feature type="binding site" evidence="8">
    <location>
        <begin position="119"/>
        <end position="122"/>
    </location>
    <ligand>
        <name>GTP</name>
        <dbReference type="ChEBI" id="CHEBI:37565"/>
        <label>1</label>
    </ligand>
</feature>
<dbReference type="InterPro" id="IPR032859">
    <property type="entry name" value="KH_dom-like"/>
</dbReference>
<dbReference type="CDD" id="cd01894">
    <property type="entry name" value="EngA1"/>
    <property type="match status" value="1"/>
</dbReference>
<feature type="domain" description="EngA-type G" evidence="11">
    <location>
        <begin position="3"/>
        <end position="167"/>
    </location>
</feature>
<feature type="binding site" evidence="8">
    <location>
        <begin position="227"/>
        <end position="231"/>
    </location>
    <ligand>
        <name>GTP</name>
        <dbReference type="ChEBI" id="CHEBI:37565"/>
        <label>2</label>
    </ligand>
</feature>
<keyword evidence="6 8" id="KW-0342">GTP-binding</keyword>